<dbReference type="AlphaFoldDB" id="A0ABD3NQ86"/>
<gene>
    <name evidence="2" type="ORF">ACHAW5_008948</name>
</gene>
<evidence type="ECO:0008006" key="4">
    <source>
        <dbReference type="Google" id="ProtNLM"/>
    </source>
</evidence>
<evidence type="ECO:0000313" key="3">
    <source>
        <dbReference type="Proteomes" id="UP001530315"/>
    </source>
</evidence>
<dbReference type="SUPFAM" id="SSF55486">
    <property type="entry name" value="Metalloproteases ('zincins'), catalytic domain"/>
    <property type="match status" value="1"/>
</dbReference>
<dbReference type="EMBL" id="JALLAZ020001239">
    <property type="protein sequence ID" value="KAL3778119.1"/>
    <property type="molecule type" value="Genomic_DNA"/>
</dbReference>
<protein>
    <recommendedName>
        <fullName evidence="4">Peptidase metallopeptidase domain-containing protein</fullName>
    </recommendedName>
</protein>
<proteinExistence type="predicted"/>
<name>A0ABD3NQ86_9STRA</name>
<accession>A0ABD3NQ86</accession>
<evidence type="ECO:0000256" key="1">
    <source>
        <dbReference type="SAM" id="MobiDB-lite"/>
    </source>
</evidence>
<sequence length="304" mass="33267">MRDSCDAAYAVRVRFRSEPEALSVNRRQTGKAHEMDICWLLICTLLVVKTTGGVSAGQQVLSHQKAESEQIHDAPETVTINQQPTSPPHTANTTTAKRTANATSKLVPSTNAQCPNGFICLENEYFGSDDKGMFNVDLSLEISSTLDSAQYRAAYVEARSSGWSFTSIAPGDCANKLPISIDDLHICGRDLPKDRIGGILGSAGPRWLRTDSTTRKVRYIDLDRMVNDGTIYGVILHEMGHIIGIGTLWDDNGLLDTNKDYLINTRATAVWTNDWDCIGTPPVEKDYGPGTRTDTGMNIALAMN</sequence>
<evidence type="ECO:0000313" key="2">
    <source>
        <dbReference type="EMBL" id="KAL3778119.1"/>
    </source>
</evidence>
<feature type="region of interest" description="Disordered" evidence="1">
    <location>
        <begin position="77"/>
        <end position="99"/>
    </location>
</feature>
<feature type="compositionally biased region" description="Low complexity" evidence="1">
    <location>
        <begin position="90"/>
        <end position="99"/>
    </location>
</feature>
<organism evidence="2 3">
    <name type="scientific">Stephanodiscus triporus</name>
    <dbReference type="NCBI Taxonomy" id="2934178"/>
    <lineage>
        <taxon>Eukaryota</taxon>
        <taxon>Sar</taxon>
        <taxon>Stramenopiles</taxon>
        <taxon>Ochrophyta</taxon>
        <taxon>Bacillariophyta</taxon>
        <taxon>Coscinodiscophyceae</taxon>
        <taxon>Thalassiosirophycidae</taxon>
        <taxon>Stephanodiscales</taxon>
        <taxon>Stephanodiscaceae</taxon>
        <taxon>Stephanodiscus</taxon>
    </lineage>
</organism>
<reference evidence="2 3" key="1">
    <citation type="submission" date="2024-10" db="EMBL/GenBank/DDBJ databases">
        <title>Updated reference genomes for cyclostephanoid diatoms.</title>
        <authorList>
            <person name="Roberts W.R."/>
            <person name="Alverson A.J."/>
        </authorList>
    </citation>
    <scope>NUCLEOTIDE SEQUENCE [LARGE SCALE GENOMIC DNA]</scope>
    <source>
        <strain evidence="2 3">AJA276-08</strain>
    </source>
</reference>
<keyword evidence="3" id="KW-1185">Reference proteome</keyword>
<comment type="caution">
    <text evidence="2">The sequence shown here is derived from an EMBL/GenBank/DDBJ whole genome shotgun (WGS) entry which is preliminary data.</text>
</comment>
<dbReference type="Proteomes" id="UP001530315">
    <property type="component" value="Unassembled WGS sequence"/>
</dbReference>